<evidence type="ECO:0000256" key="3">
    <source>
        <dbReference type="ARBA" id="ARBA00022840"/>
    </source>
</evidence>
<dbReference type="Gene3D" id="3.30.470.20">
    <property type="entry name" value="ATP-grasp fold, B domain"/>
    <property type="match status" value="1"/>
</dbReference>
<proteinExistence type="predicted"/>
<sequence>MKLLIIGGTNFIYERAIDLGYKITLIDKKSNFNWENNKYINELFLLDYEEKESEVLNIIKSVHSIEPFHKCVSFTEKGLSLIAEINKLLGFSDLTNVVQMTRQKDKFRECLKGTEFTTNSAAVNNKDEVRVFAKENGFPCIVKPNEGVGSKDIKLIKNIEDINSLQLNVSNIIESFIEGQEYTVETYSKNREHKILGVGETILYDDIHFVEKEHRFPAVLDLKLEKKLTSSIQSFLDYIGLKEGPAHTEVKYDGKQFKIIESHTRPGGDFIPDLIEYTNGIDIYSTVLDDSNFHNIHNSSRAGYATVIRFLTIDSGIVTKIAGLNKAKSHPLLKKLELSVKIGDQVNTIKNSFDRPGYIITVGKNLEECLAACDEVENALKIITE</sequence>
<keyword evidence="3 4" id="KW-0067">ATP-binding</keyword>
<gene>
    <name evidence="6" type="ORF">AB3N04_00700</name>
</gene>
<dbReference type="AlphaFoldDB" id="A0AB39BMQ2"/>
<accession>A0AB39BMQ2</accession>
<keyword evidence="2 4" id="KW-0547">Nucleotide-binding</keyword>
<dbReference type="Pfam" id="PF13535">
    <property type="entry name" value="ATP-grasp_4"/>
    <property type="match status" value="1"/>
</dbReference>
<dbReference type="Gene3D" id="3.40.50.20">
    <property type="match status" value="1"/>
</dbReference>
<dbReference type="GO" id="GO:0016874">
    <property type="term" value="F:ligase activity"/>
    <property type="evidence" value="ECO:0007669"/>
    <property type="project" value="UniProtKB-KW"/>
</dbReference>
<dbReference type="GO" id="GO:0005524">
    <property type="term" value="F:ATP binding"/>
    <property type="evidence" value="ECO:0007669"/>
    <property type="project" value="UniProtKB-UniRule"/>
</dbReference>
<evidence type="ECO:0000313" key="6">
    <source>
        <dbReference type="EMBL" id="XDI35028.1"/>
    </source>
</evidence>
<keyword evidence="1" id="KW-0436">Ligase</keyword>
<evidence type="ECO:0000256" key="2">
    <source>
        <dbReference type="ARBA" id="ARBA00022741"/>
    </source>
</evidence>
<evidence type="ECO:0000256" key="1">
    <source>
        <dbReference type="ARBA" id="ARBA00022598"/>
    </source>
</evidence>
<dbReference type="PROSITE" id="PS50975">
    <property type="entry name" value="ATP_GRASP"/>
    <property type="match status" value="1"/>
</dbReference>
<reference evidence="6" key="1">
    <citation type="submission" date="2024-07" db="EMBL/GenBank/DDBJ databases">
        <title>Identification and characteristics of an arsenic-resistant bacterial isolate, which belongs to a novel species.</title>
        <authorList>
            <person name="Juszczyk A."/>
            <person name="Kowalczyk A."/>
            <person name="Was K."/>
            <person name="Kosowicz W."/>
            <person name="Budzyn A."/>
            <person name="Latowski D."/>
        </authorList>
    </citation>
    <scope>NUCLEOTIDE SEQUENCE</scope>
    <source>
        <strain evidence="6">As8PL</strain>
        <plasmid evidence="6">unnamed</plasmid>
    </source>
</reference>
<evidence type="ECO:0000256" key="4">
    <source>
        <dbReference type="PROSITE-ProRule" id="PRU00409"/>
    </source>
</evidence>
<dbReference type="InterPro" id="IPR011761">
    <property type="entry name" value="ATP-grasp"/>
</dbReference>
<dbReference type="Pfam" id="PF18130">
    <property type="entry name" value="ATPgrasp_N"/>
    <property type="match status" value="1"/>
</dbReference>
<evidence type="ECO:0000259" key="5">
    <source>
        <dbReference type="PROSITE" id="PS50975"/>
    </source>
</evidence>
<dbReference type="EMBL" id="CP162550">
    <property type="protein sequence ID" value="XDI35028.1"/>
    <property type="molecule type" value="Genomic_DNA"/>
</dbReference>
<geneLocation type="plasmid" evidence="6">
    <name>unnamed</name>
</geneLocation>
<dbReference type="PANTHER" id="PTHR43585">
    <property type="entry name" value="FUMIPYRROLE BIOSYNTHESIS PROTEIN C"/>
    <property type="match status" value="1"/>
</dbReference>
<dbReference type="PANTHER" id="PTHR43585:SF2">
    <property type="entry name" value="ATP-GRASP ENZYME FSQD"/>
    <property type="match status" value="1"/>
</dbReference>
<dbReference type="Pfam" id="PF18603">
    <property type="entry name" value="LAL_C2"/>
    <property type="match status" value="1"/>
</dbReference>
<organism evidence="6">
    <name type="scientific">Alkalihalophilus sp. As8PL</name>
    <dbReference type="NCBI Taxonomy" id="3237103"/>
    <lineage>
        <taxon>Bacteria</taxon>
        <taxon>Bacillati</taxon>
        <taxon>Bacillota</taxon>
        <taxon>Bacilli</taxon>
        <taxon>Bacillales</taxon>
        <taxon>Bacillaceae</taxon>
        <taxon>Alkalihalophilus</taxon>
    </lineage>
</organism>
<dbReference type="GO" id="GO:0046872">
    <property type="term" value="F:metal ion binding"/>
    <property type="evidence" value="ECO:0007669"/>
    <property type="project" value="InterPro"/>
</dbReference>
<feature type="domain" description="ATP-grasp" evidence="5">
    <location>
        <begin position="106"/>
        <end position="292"/>
    </location>
</feature>
<dbReference type="RefSeq" id="WP_368502645.1">
    <property type="nucleotide sequence ID" value="NZ_CP162550.1"/>
</dbReference>
<dbReference type="InterPro" id="IPR052032">
    <property type="entry name" value="ATP-dep_AA_Ligase"/>
</dbReference>
<name>A0AB39BMQ2_9BACI</name>
<dbReference type="SUPFAM" id="SSF56059">
    <property type="entry name" value="Glutathione synthetase ATP-binding domain-like"/>
    <property type="match status" value="1"/>
</dbReference>
<protein>
    <submittedName>
        <fullName evidence="6">ATP-grasp domain-containing protein</fullName>
    </submittedName>
</protein>
<dbReference type="InterPro" id="IPR040570">
    <property type="entry name" value="LAL_C2"/>
</dbReference>
<keyword evidence="6" id="KW-0614">Plasmid</keyword>
<dbReference type="InterPro" id="IPR041472">
    <property type="entry name" value="BL00235/CARNS1_N"/>
</dbReference>